<dbReference type="PROSITE" id="PS51112">
    <property type="entry name" value="AMMECR1"/>
    <property type="match status" value="1"/>
</dbReference>
<dbReference type="InterPro" id="IPR002733">
    <property type="entry name" value="AMMECR1_domain"/>
</dbReference>
<dbReference type="Gene3D" id="3.30.700.20">
    <property type="entry name" value="Hypothetical protein ph0010, domain 1"/>
    <property type="match status" value="1"/>
</dbReference>
<dbReference type="AlphaFoldDB" id="A0A845UC15"/>
<dbReference type="PANTHER" id="PTHR13016">
    <property type="entry name" value="AMMECR1 HOMOLOG"/>
    <property type="match status" value="1"/>
</dbReference>
<evidence type="ECO:0000313" key="2">
    <source>
        <dbReference type="EMBL" id="NDU42925.1"/>
    </source>
</evidence>
<dbReference type="RefSeq" id="WP_163098154.1">
    <property type="nucleotide sequence ID" value="NZ_CP127523.1"/>
</dbReference>
<dbReference type="EMBL" id="WNJL01000035">
    <property type="protein sequence ID" value="NDU42925.1"/>
    <property type="molecule type" value="Genomic_DNA"/>
</dbReference>
<gene>
    <name evidence="2" type="primary">amrA</name>
    <name evidence="2" type="ORF">GL267_09845</name>
</gene>
<dbReference type="Pfam" id="PF01871">
    <property type="entry name" value="AMMECR1"/>
    <property type="match status" value="1"/>
</dbReference>
<reference evidence="2" key="1">
    <citation type="submission" date="2019-11" db="EMBL/GenBank/DDBJ databases">
        <title>Acidithiobacillus ferrianus sp. nov.: a facultatively anaerobic and extremely acidophilic chemolithoautotroph.</title>
        <authorList>
            <person name="Norris P.R."/>
            <person name="Falagan C."/>
            <person name="Moya-Beltran A."/>
            <person name="Castro M."/>
            <person name="Quatrini R."/>
            <person name="Johnson D.B."/>
        </authorList>
    </citation>
    <scope>NUCLEOTIDE SEQUENCE [LARGE SCALE GENOMIC DNA]</scope>
    <source>
        <strain evidence="2">MG</strain>
    </source>
</reference>
<protein>
    <submittedName>
        <fullName evidence="2">AmmeMemoRadiSam system protein A</fullName>
    </submittedName>
</protein>
<feature type="domain" description="AMMECR1" evidence="1">
    <location>
        <begin position="19"/>
        <end position="205"/>
    </location>
</feature>
<dbReference type="NCBIfam" id="TIGR00296">
    <property type="entry name" value="TIGR00296 family protein"/>
    <property type="match status" value="1"/>
</dbReference>
<dbReference type="InterPro" id="IPR027623">
    <property type="entry name" value="AmmeMemoSam_A"/>
</dbReference>
<dbReference type="SUPFAM" id="SSF143447">
    <property type="entry name" value="AMMECR1-like"/>
    <property type="match status" value="1"/>
</dbReference>
<sequence>MSPAHQLPQEHRPERLPASAGPVLLGLARSIISEALGQTAALLPPDVNWLREPAASFVTLNQRDALRGCIGSLSAHRPLAEDIRANALAAAFHDPRFPPLNAAEWLAVQVEVSVLSPLERLAAQSEVDLIARIQPGRHGLVLCYGAHQGTFLPQVWEALPEPREFLRQLKRKAGLPPDFWSLEIEVYCYHVQKWCEPQPPAGEAT</sequence>
<evidence type="ECO:0000259" key="1">
    <source>
        <dbReference type="PROSITE" id="PS51112"/>
    </source>
</evidence>
<dbReference type="PANTHER" id="PTHR13016:SF0">
    <property type="entry name" value="AMME SYNDROME CANDIDATE GENE 1 PROTEIN"/>
    <property type="match status" value="1"/>
</dbReference>
<name>A0A845UC15_9PROT</name>
<comment type="caution">
    <text evidence="2">The sequence shown here is derived from an EMBL/GenBank/DDBJ whole genome shotgun (WGS) entry which is preliminary data.</text>
</comment>
<dbReference type="InterPro" id="IPR036071">
    <property type="entry name" value="AMMECR1_dom_sf"/>
</dbReference>
<organism evidence="2">
    <name type="scientific">Acidithiobacillus ferrianus</name>
    <dbReference type="NCBI Taxonomy" id="2678518"/>
    <lineage>
        <taxon>Bacteria</taxon>
        <taxon>Pseudomonadati</taxon>
        <taxon>Pseudomonadota</taxon>
        <taxon>Acidithiobacillia</taxon>
        <taxon>Acidithiobacillales</taxon>
        <taxon>Acidithiobacillaceae</taxon>
        <taxon>Acidithiobacillus</taxon>
    </lineage>
</organism>
<proteinExistence type="predicted"/>
<dbReference type="NCBIfam" id="TIGR04335">
    <property type="entry name" value="AmmeMemoSam_A"/>
    <property type="match status" value="1"/>
</dbReference>
<dbReference type="InterPro" id="IPR023473">
    <property type="entry name" value="AMMECR1"/>
</dbReference>
<dbReference type="Gene3D" id="3.30.1490.150">
    <property type="entry name" value="Hypothetical protein ph0010, domain 2"/>
    <property type="match status" value="1"/>
</dbReference>
<accession>A0A845UC15</accession>
<dbReference type="InterPro" id="IPR027485">
    <property type="entry name" value="AMMECR1_N"/>
</dbReference>